<gene>
    <name evidence="2" type="ORF">F511_38320</name>
</gene>
<dbReference type="Proteomes" id="UP000250235">
    <property type="component" value="Unassembled WGS sequence"/>
</dbReference>
<name>A0A2Z7CJD0_9LAMI</name>
<reference evidence="2 3" key="1">
    <citation type="journal article" date="2015" name="Proc. Natl. Acad. Sci. U.S.A.">
        <title>The resurrection genome of Boea hygrometrica: A blueprint for survival of dehydration.</title>
        <authorList>
            <person name="Xiao L."/>
            <person name="Yang G."/>
            <person name="Zhang L."/>
            <person name="Yang X."/>
            <person name="Zhao S."/>
            <person name="Ji Z."/>
            <person name="Zhou Q."/>
            <person name="Hu M."/>
            <person name="Wang Y."/>
            <person name="Chen M."/>
            <person name="Xu Y."/>
            <person name="Jin H."/>
            <person name="Xiao X."/>
            <person name="Hu G."/>
            <person name="Bao F."/>
            <person name="Hu Y."/>
            <person name="Wan P."/>
            <person name="Li L."/>
            <person name="Deng X."/>
            <person name="Kuang T."/>
            <person name="Xiang C."/>
            <person name="Zhu J.K."/>
            <person name="Oliver M.J."/>
            <person name="He Y."/>
        </authorList>
    </citation>
    <scope>NUCLEOTIDE SEQUENCE [LARGE SCALE GENOMIC DNA]</scope>
    <source>
        <strain evidence="3">cv. XS01</strain>
    </source>
</reference>
<evidence type="ECO:0000313" key="2">
    <source>
        <dbReference type="EMBL" id="KZV44644.1"/>
    </source>
</evidence>
<protein>
    <submittedName>
        <fullName evidence="2">Uncharacterized protein</fullName>
    </submittedName>
</protein>
<feature type="region of interest" description="Disordered" evidence="1">
    <location>
        <begin position="59"/>
        <end position="113"/>
    </location>
</feature>
<accession>A0A2Z7CJD0</accession>
<dbReference type="AlphaFoldDB" id="A0A2Z7CJD0"/>
<keyword evidence="3" id="KW-1185">Reference proteome</keyword>
<feature type="compositionally biased region" description="Basic and acidic residues" evidence="1">
    <location>
        <begin position="70"/>
        <end position="83"/>
    </location>
</feature>
<evidence type="ECO:0000256" key="1">
    <source>
        <dbReference type="SAM" id="MobiDB-lite"/>
    </source>
</evidence>
<dbReference type="EMBL" id="KQ996615">
    <property type="protein sequence ID" value="KZV44644.1"/>
    <property type="molecule type" value="Genomic_DNA"/>
</dbReference>
<proteinExistence type="predicted"/>
<feature type="compositionally biased region" description="Gly residues" evidence="1">
    <location>
        <begin position="1"/>
        <end position="10"/>
    </location>
</feature>
<organism evidence="2 3">
    <name type="scientific">Dorcoceras hygrometricum</name>
    <dbReference type="NCBI Taxonomy" id="472368"/>
    <lineage>
        <taxon>Eukaryota</taxon>
        <taxon>Viridiplantae</taxon>
        <taxon>Streptophyta</taxon>
        <taxon>Embryophyta</taxon>
        <taxon>Tracheophyta</taxon>
        <taxon>Spermatophyta</taxon>
        <taxon>Magnoliopsida</taxon>
        <taxon>eudicotyledons</taxon>
        <taxon>Gunneridae</taxon>
        <taxon>Pentapetalae</taxon>
        <taxon>asterids</taxon>
        <taxon>lamiids</taxon>
        <taxon>Lamiales</taxon>
        <taxon>Gesneriaceae</taxon>
        <taxon>Didymocarpoideae</taxon>
        <taxon>Trichosporeae</taxon>
        <taxon>Loxocarpinae</taxon>
        <taxon>Dorcoceras</taxon>
    </lineage>
</organism>
<evidence type="ECO:0000313" key="3">
    <source>
        <dbReference type="Proteomes" id="UP000250235"/>
    </source>
</evidence>
<sequence length="113" mass="12236">MLLGNRGGSGSRLPARQRKNKIRPGNIQYNRITTANYEPFIWRLGSYLAGPRLEGRLLRQPALEGLTRSARTDSPRKTDRSKSDQSTAGGGGAVQPAAAERWEAWSGAAASQA</sequence>
<feature type="region of interest" description="Disordered" evidence="1">
    <location>
        <begin position="1"/>
        <end position="27"/>
    </location>
</feature>